<evidence type="ECO:0000256" key="2">
    <source>
        <dbReference type="ARBA" id="ARBA00022801"/>
    </source>
</evidence>
<dbReference type="Pfam" id="PF01725">
    <property type="entry name" value="Ham1p_like"/>
    <property type="match status" value="1"/>
</dbReference>
<proteinExistence type="inferred from homology"/>
<name>X1CJI9_9ZZZZ</name>
<dbReference type="InterPro" id="IPR002637">
    <property type="entry name" value="RdgB/HAM1"/>
</dbReference>
<keyword evidence="2" id="KW-0378">Hydrolase</keyword>
<dbReference type="InterPro" id="IPR029001">
    <property type="entry name" value="ITPase-like_fam"/>
</dbReference>
<gene>
    <name evidence="3" type="ORF">S01H4_55738</name>
</gene>
<feature type="non-terminal residue" evidence="3">
    <location>
        <position position="1"/>
    </location>
</feature>
<dbReference type="AlphaFoldDB" id="X1CJI9"/>
<dbReference type="PANTHER" id="PTHR11067">
    <property type="entry name" value="INOSINE TRIPHOSPHATE PYROPHOSPHATASE/HAM1 PROTEIN"/>
    <property type="match status" value="1"/>
</dbReference>
<dbReference type="GO" id="GO:0009143">
    <property type="term" value="P:nucleoside triphosphate catabolic process"/>
    <property type="evidence" value="ECO:0007669"/>
    <property type="project" value="InterPro"/>
</dbReference>
<dbReference type="GO" id="GO:0005737">
    <property type="term" value="C:cytoplasm"/>
    <property type="evidence" value="ECO:0007669"/>
    <property type="project" value="TreeGrafter"/>
</dbReference>
<dbReference type="EMBL" id="BART01032210">
    <property type="protein sequence ID" value="GAH08511.1"/>
    <property type="molecule type" value="Genomic_DNA"/>
</dbReference>
<organism evidence="3">
    <name type="scientific">marine sediment metagenome</name>
    <dbReference type="NCBI Taxonomy" id="412755"/>
    <lineage>
        <taxon>unclassified sequences</taxon>
        <taxon>metagenomes</taxon>
        <taxon>ecological metagenomes</taxon>
    </lineage>
</organism>
<evidence type="ECO:0000256" key="1">
    <source>
        <dbReference type="ARBA" id="ARBA00008023"/>
    </source>
</evidence>
<comment type="caution">
    <text evidence="3">The sequence shown here is derived from an EMBL/GenBank/DDBJ whole genome shotgun (WGS) entry which is preliminary data.</text>
</comment>
<protein>
    <recommendedName>
        <fullName evidence="4">Non-canonical purine NTP pyrophosphatase</fullName>
    </recommendedName>
</protein>
<evidence type="ECO:0000313" key="3">
    <source>
        <dbReference type="EMBL" id="GAH08511.1"/>
    </source>
</evidence>
<dbReference type="GO" id="GO:0047429">
    <property type="term" value="F:nucleoside triphosphate diphosphatase activity"/>
    <property type="evidence" value="ECO:0007669"/>
    <property type="project" value="InterPro"/>
</dbReference>
<sequence>THFVAVIALYYKPKNKIFIFDGKVKGRVSDKIRGEQGFGFDPIFIPYESPNSKTFGELTMEEKSKYSHRGKALKQFISLLKTIHNL</sequence>
<accession>X1CJI9</accession>
<dbReference type="PANTHER" id="PTHR11067:SF9">
    <property type="entry name" value="INOSINE TRIPHOSPHATE PYROPHOSPHATASE"/>
    <property type="match status" value="1"/>
</dbReference>
<reference evidence="3" key="1">
    <citation type="journal article" date="2014" name="Front. Microbiol.">
        <title>High frequency of phylogenetically diverse reductive dehalogenase-homologous genes in deep subseafloor sedimentary metagenomes.</title>
        <authorList>
            <person name="Kawai M."/>
            <person name="Futagami T."/>
            <person name="Toyoda A."/>
            <person name="Takaki Y."/>
            <person name="Nishi S."/>
            <person name="Hori S."/>
            <person name="Arai W."/>
            <person name="Tsubouchi T."/>
            <person name="Morono Y."/>
            <person name="Uchiyama I."/>
            <person name="Ito T."/>
            <person name="Fujiyama A."/>
            <person name="Inagaki F."/>
            <person name="Takami H."/>
        </authorList>
    </citation>
    <scope>NUCLEOTIDE SEQUENCE</scope>
    <source>
        <strain evidence="3">Expedition CK06-06</strain>
    </source>
</reference>
<comment type="similarity">
    <text evidence="1">Belongs to the HAM1 NTPase family.</text>
</comment>
<dbReference type="Gene3D" id="3.90.950.10">
    <property type="match status" value="1"/>
</dbReference>
<evidence type="ECO:0008006" key="4">
    <source>
        <dbReference type="Google" id="ProtNLM"/>
    </source>
</evidence>
<dbReference type="SUPFAM" id="SSF52972">
    <property type="entry name" value="ITPase-like"/>
    <property type="match status" value="1"/>
</dbReference>